<gene>
    <name evidence="2" type="ORF">FA13DRAFT_1725187</name>
</gene>
<comment type="caution">
    <text evidence="2">The sequence shown here is derived from an EMBL/GenBank/DDBJ whole genome shotgun (WGS) entry which is preliminary data.</text>
</comment>
<feature type="compositionally biased region" description="Polar residues" evidence="1">
    <location>
        <begin position="64"/>
        <end position="75"/>
    </location>
</feature>
<dbReference type="AlphaFoldDB" id="A0A4Y7TYF9"/>
<accession>A0A4Y7TYF9</accession>
<evidence type="ECO:0000256" key="1">
    <source>
        <dbReference type="SAM" id="MobiDB-lite"/>
    </source>
</evidence>
<evidence type="ECO:0000313" key="3">
    <source>
        <dbReference type="Proteomes" id="UP000298030"/>
    </source>
</evidence>
<protein>
    <submittedName>
        <fullName evidence="2">Uncharacterized protein</fullName>
    </submittedName>
</protein>
<feature type="region of interest" description="Disordered" evidence="1">
    <location>
        <begin position="54"/>
        <end position="76"/>
    </location>
</feature>
<sequence length="109" mass="12094">MTMVSWILEKVYGCVATSGRTRTDPVLRSKRIERLLTVEEDLECRGCTQGDKVDRGGGGMKAVSSEQQTTFQGQGTRARRVRRLSALLTENSILSFDPAQSTFPACRHT</sequence>
<evidence type="ECO:0000313" key="2">
    <source>
        <dbReference type="EMBL" id="TEB39210.1"/>
    </source>
</evidence>
<dbReference type="EMBL" id="QPFP01000002">
    <property type="protein sequence ID" value="TEB39210.1"/>
    <property type="molecule type" value="Genomic_DNA"/>
</dbReference>
<reference evidence="2 3" key="1">
    <citation type="journal article" date="2019" name="Nat. Ecol. Evol.">
        <title>Megaphylogeny resolves global patterns of mushroom evolution.</title>
        <authorList>
            <person name="Varga T."/>
            <person name="Krizsan K."/>
            <person name="Foldi C."/>
            <person name="Dima B."/>
            <person name="Sanchez-Garcia M."/>
            <person name="Sanchez-Ramirez S."/>
            <person name="Szollosi G.J."/>
            <person name="Szarkandi J.G."/>
            <person name="Papp V."/>
            <person name="Albert L."/>
            <person name="Andreopoulos W."/>
            <person name="Angelini C."/>
            <person name="Antonin V."/>
            <person name="Barry K.W."/>
            <person name="Bougher N.L."/>
            <person name="Buchanan P."/>
            <person name="Buyck B."/>
            <person name="Bense V."/>
            <person name="Catcheside P."/>
            <person name="Chovatia M."/>
            <person name="Cooper J."/>
            <person name="Damon W."/>
            <person name="Desjardin D."/>
            <person name="Finy P."/>
            <person name="Geml J."/>
            <person name="Haridas S."/>
            <person name="Hughes K."/>
            <person name="Justo A."/>
            <person name="Karasinski D."/>
            <person name="Kautmanova I."/>
            <person name="Kiss B."/>
            <person name="Kocsube S."/>
            <person name="Kotiranta H."/>
            <person name="LaButti K.M."/>
            <person name="Lechner B.E."/>
            <person name="Liimatainen K."/>
            <person name="Lipzen A."/>
            <person name="Lukacs Z."/>
            <person name="Mihaltcheva S."/>
            <person name="Morgado L.N."/>
            <person name="Niskanen T."/>
            <person name="Noordeloos M.E."/>
            <person name="Ohm R.A."/>
            <person name="Ortiz-Santana B."/>
            <person name="Ovrebo C."/>
            <person name="Racz N."/>
            <person name="Riley R."/>
            <person name="Savchenko A."/>
            <person name="Shiryaev A."/>
            <person name="Soop K."/>
            <person name="Spirin V."/>
            <person name="Szebenyi C."/>
            <person name="Tomsovsky M."/>
            <person name="Tulloss R.E."/>
            <person name="Uehling J."/>
            <person name="Grigoriev I.V."/>
            <person name="Vagvolgyi C."/>
            <person name="Papp T."/>
            <person name="Martin F.M."/>
            <person name="Miettinen O."/>
            <person name="Hibbett D.S."/>
            <person name="Nagy L.G."/>
        </authorList>
    </citation>
    <scope>NUCLEOTIDE SEQUENCE [LARGE SCALE GENOMIC DNA]</scope>
    <source>
        <strain evidence="2 3">FP101781</strain>
    </source>
</reference>
<name>A0A4Y7TYF9_COPMI</name>
<keyword evidence="3" id="KW-1185">Reference proteome</keyword>
<organism evidence="2 3">
    <name type="scientific">Coprinellus micaceus</name>
    <name type="common">Glistening ink-cap mushroom</name>
    <name type="synonym">Coprinus micaceus</name>
    <dbReference type="NCBI Taxonomy" id="71717"/>
    <lineage>
        <taxon>Eukaryota</taxon>
        <taxon>Fungi</taxon>
        <taxon>Dikarya</taxon>
        <taxon>Basidiomycota</taxon>
        <taxon>Agaricomycotina</taxon>
        <taxon>Agaricomycetes</taxon>
        <taxon>Agaricomycetidae</taxon>
        <taxon>Agaricales</taxon>
        <taxon>Agaricineae</taxon>
        <taxon>Psathyrellaceae</taxon>
        <taxon>Coprinellus</taxon>
    </lineage>
</organism>
<proteinExistence type="predicted"/>
<dbReference type="Proteomes" id="UP000298030">
    <property type="component" value="Unassembled WGS sequence"/>
</dbReference>